<protein>
    <recommendedName>
        <fullName evidence="2">Integrase catalytic domain-containing protein</fullName>
    </recommendedName>
</protein>
<evidence type="ECO:0000313" key="3">
    <source>
        <dbReference type="EMBL" id="KAJ8333463.1"/>
    </source>
</evidence>
<reference evidence="3" key="1">
    <citation type="journal article" date="2023" name="Science">
        <title>Genome structures resolve the early diversification of teleost fishes.</title>
        <authorList>
            <person name="Parey E."/>
            <person name="Louis A."/>
            <person name="Montfort J."/>
            <person name="Bouchez O."/>
            <person name="Roques C."/>
            <person name="Iampietro C."/>
            <person name="Lluch J."/>
            <person name="Castinel A."/>
            <person name="Donnadieu C."/>
            <person name="Desvignes T."/>
            <person name="Floi Bucao C."/>
            <person name="Jouanno E."/>
            <person name="Wen M."/>
            <person name="Mejri S."/>
            <person name="Dirks R."/>
            <person name="Jansen H."/>
            <person name="Henkel C."/>
            <person name="Chen W.J."/>
            <person name="Zahm M."/>
            <person name="Cabau C."/>
            <person name="Klopp C."/>
            <person name="Thompson A.W."/>
            <person name="Robinson-Rechavi M."/>
            <person name="Braasch I."/>
            <person name="Lecointre G."/>
            <person name="Bobe J."/>
            <person name="Postlethwait J.H."/>
            <person name="Berthelot C."/>
            <person name="Roest Crollius H."/>
            <person name="Guiguen Y."/>
        </authorList>
    </citation>
    <scope>NUCLEOTIDE SEQUENCE</scope>
    <source>
        <strain evidence="3">WJC10195</strain>
    </source>
</reference>
<comment type="caution">
    <text evidence="3">The sequence shown here is derived from an EMBL/GenBank/DDBJ whole genome shotgun (WGS) entry which is preliminary data.</text>
</comment>
<evidence type="ECO:0000313" key="4">
    <source>
        <dbReference type="Proteomes" id="UP001152622"/>
    </source>
</evidence>
<feature type="compositionally biased region" description="Pro residues" evidence="1">
    <location>
        <begin position="1"/>
        <end position="12"/>
    </location>
</feature>
<dbReference type="GO" id="GO:0003676">
    <property type="term" value="F:nucleic acid binding"/>
    <property type="evidence" value="ECO:0007669"/>
    <property type="project" value="InterPro"/>
</dbReference>
<dbReference type="PROSITE" id="PS50994">
    <property type="entry name" value="INTEGRASE"/>
    <property type="match status" value="1"/>
</dbReference>
<dbReference type="Pfam" id="PF00665">
    <property type="entry name" value="rve"/>
    <property type="match status" value="1"/>
</dbReference>
<dbReference type="SUPFAM" id="SSF53098">
    <property type="entry name" value="Ribonuclease H-like"/>
    <property type="match status" value="1"/>
</dbReference>
<dbReference type="InterPro" id="IPR050951">
    <property type="entry name" value="Retrovirus_Pol_polyprotein"/>
</dbReference>
<dbReference type="PANTHER" id="PTHR37984">
    <property type="entry name" value="PROTEIN CBG26694"/>
    <property type="match status" value="1"/>
</dbReference>
<dbReference type="InterPro" id="IPR036397">
    <property type="entry name" value="RNaseH_sf"/>
</dbReference>
<accession>A0A9Q1I9I2</accession>
<dbReference type="Gene3D" id="3.30.420.10">
    <property type="entry name" value="Ribonuclease H-like superfamily/Ribonuclease H"/>
    <property type="match status" value="1"/>
</dbReference>
<proteinExistence type="predicted"/>
<evidence type="ECO:0000256" key="1">
    <source>
        <dbReference type="SAM" id="MobiDB-lite"/>
    </source>
</evidence>
<feature type="region of interest" description="Disordered" evidence="1">
    <location>
        <begin position="1"/>
        <end position="22"/>
    </location>
</feature>
<organism evidence="3 4">
    <name type="scientific">Synaphobranchus kaupii</name>
    <name type="common">Kaup's arrowtooth eel</name>
    <dbReference type="NCBI Taxonomy" id="118154"/>
    <lineage>
        <taxon>Eukaryota</taxon>
        <taxon>Metazoa</taxon>
        <taxon>Chordata</taxon>
        <taxon>Craniata</taxon>
        <taxon>Vertebrata</taxon>
        <taxon>Euteleostomi</taxon>
        <taxon>Actinopterygii</taxon>
        <taxon>Neopterygii</taxon>
        <taxon>Teleostei</taxon>
        <taxon>Anguilliformes</taxon>
        <taxon>Synaphobranchidae</taxon>
        <taxon>Synaphobranchus</taxon>
    </lineage>
</organism>
<dbReference type="FunFam" id="3.30.420.10:FF:000063">
    <property type="entry name" value="Retrovirus-related Pol polyprotein from transposon 297-like Protein"/>
    <property type="match status" value="1"/>
</dbReference>
<dbReference type="InterPro" id="IPR012337">
    <property type="entry name" value="RNaseH-like_sf"/>
</dbReference>
<evidence type="ECO:0000259" key="2">
    <source>
        <dbReference type="PROSITE" id="PS50994"/>
    </source>
</evidence>
<dbReference type="AlphaFoldDB" id="A0A9Q1I9I2"/>
<dbReference type="PANTHER" id="PTHR37984:SF15">
    <property type="entry name" value="INTEGRASE CATALYTIC DOMAIN-CONTAINING PROTEIN"/>
    <property type="match status" value="1"/>
</dbReference>
<feature type="compositionally biased region" description="Low complexity" evidence="1">
    <location>
        <begin position="13"/>
        <end position="22"/>
    </location>
</feature>
<keyword evidence="4" id="KW-1185">Reference proteome</keyword>
<dbReference type="InterPro" id="IPR001584">
    <property type="entry name" value="Integrase_cat-core"/>
</dbReference>
<dbReference type="GO" id="GO:0015074">
    <property type="term" value="P:DNA integration"/>
    <property type="evidence" value="ECO:0007669"/>
    <property type="project" value="InterPro"/>
</dbReference>
<feature type="domain" description="Integrase catalytic" evidence="2">
    <location>
        <begin position="219"/>
        <end position="393"/>
    </location>
</feature>
<name>A0A9Q1I9I2_SYNKA</name>
<dbReference type="Proteomes" id="UP001152622">
    <property type="component" value="Chromosome 23"/>
</dbReference>
<feature type="region of interest" description="Disordered" evidence="1">
    <location>
        <begin position="493"/>
        <end position="557"/>
    </location>
</feature>
<dbReference type="OrthoDB" id="775972at2759"/>
<sequence>MQPGHGPLPAPPLFASSSRSSPRRLCSPISIWRAPRSSPVMPLIHRLGLCCPNSSRALNALWRLPPGPLPQPSRSTQWGNGRPWPASGHVSGGMSTCTAATLHCGRTTRPSQPCSLCLGRGKKPLRIYRWSERLQAYNFTTLFTPGRENVVADLLSRATPSLAPDPSPDTTEPELILMLHTPLQATVSLEDLQLASAQDSTLSQLRTYIREGWPSKVPEELVPFQRVRNDLSCWICPCSGCPRPGIHICGELHGIPQHQRFLIVAYDLHSKWPEVVATGSVTTQVVTDFLTSLFARWGIPDTITTDNGPQFVSADFAAFVEDRGINHVRTAFYHPEANGGVERLNQTLKNGLRAHLADGLPFSAALRCTLLHYRATPHSTTGSSPALLMMGRELQLPLDRLRAPTAPAAAPYQSDRVTDRQRRMKQRFDKRRRVRPPPFAVLDWVRVRRPNRNHKLLSFWSTPLQVTDQLGPATFHLADGSRWHASRLRRVAPPSIADPGTGEDFDPTVGDLDLPAEQLQAPAGRPPESAGTQAEPEARPARVRASPSYLRDYVTDF</sequence>
<gene>
    <name evidence="3" type="ORF">SKAU_G00414710</name>
</gene>
<dbReference type="EMBL" id="JAINUF010000023">
    <property type="protein sequence ID" value="KAJ8333463.1"/>
    <property type="molecule type" value="Genomic_DNA"/>
</dbReference>